<sequence length="574" mass="64355">MALPSSKLQEQLVKIRQEAEERDARKKADDSGLPYLDITTTPVKVDVLRLLDEETARNAKVAVFEMKKPVIGLVVLDPKSKETNEVISNFKKQGFEVRLFITSMRGLEHIWSFYRFATPEKSSITSRVNIEKKRVSELAEKLISIKKVSEEVNSFDFDGSSVTEFLEIILSGALANRTSDIHFEPEEKNLKVRFRIDGVLQDVSGTLPSKHYKAITSRIKLLSNLKLNVSDRPQDGRFTIGLATKDIELRVAIAPSEFGEIIVMRVLDPDAINITLPELGFRKDDLEIIETELKRPNGMILNTGPTGSGKTTTLYAFLKSKHNPEIKIITIEDPIEYHLQGIEQTQIDEEAGYTFADGLRSIMRQDPDVILVGEVRDKETAEIAIQAALTGHLVFSTIHANEAAGAIPRLLDLDVKSSSIGPSLNLIIAQRLIRRLCKECKESVTVTEDQANKINNFLKTLPKRVDQSPYKKITLFKPKGCDHCGGSGFKGRVAIFELLLNDPHFEKIKNNEAQNELGSEKNLEQLIEKKSSESEIMNYAIKEQGMVTMQQDGFLKVITGMTTFEEVEEVTGLI</sequence>
<dbReference type="SUPFAM" id="SSF52540">
    <property type="entry name" value="P-loop containing nucleoside triphosphate hydrolases"/>
    <property type="match status" value="1"/>
</dbReference>
<comment type="similarity">
    <text evidence="1">Belongs to the GSP E family.</text>
</comment>
<organism evidence="5 6">
    <name type="scientific">Candidatus Harrisonbacteria bacterium CG10_big_fil_rev_8_21_14_0_10_40_38</name>
    <dbReference type="NCBI Taxonomy" id="1974583"/>
    <lineage>
        <taxon>Bacteria</taxon>
        <taxon>Candidatus Harrisoniibacteriota</taxon>
    </lineage>
</organism>
<dbReference type="AlphaFoldDB" id="A0A2H0UT53"/>
<evidence type="ECO:0000313" key="5">
    <source>
        <dbReference type="EMBL" id="PIR88965.1"/>
    </source>
</evidence>
<dbReference type="GO" id="GO:0016887">
    <property type="term" value="F:ATP hydrolysis activity"/>
    <property type="evidence" value="ECO:0007669"/>
    <property type="project" value="TreeGrafter"/>
</dbReference>
<dbReference type="Gene3D" id="3.40.50.300">
    <property type="entry name" value="P-loop containing nucleotide triphosphate hydrolases"/>
    <property type="match status" value="1"/>
</dbReference>
<dbReference type="GO" id="GO:0005886">
    <property type="term" value="C:plasma membrane"/>
    <property type="evidence" value="ECO:0007669"/>
    <property type="project" value="TreeGrafter"/>
</dbReference>
<dbReference type="Gene3D" id="3.30.450.90">
    <property type="match status" value="1"/>
</dbReference>
<dbReference type="InterPro" id="IPR001482">
    <property type="entry name" value="T2SS/T4SS_dom"/>
</dbReference>
<evidence type="ECO:0000313" key="6">
    <source>
        <dbReference type="Proteomes" id="UP000231157"/>
    </source>
</evidence>
<reference evidence="6" key="1">
    <citation type="submission" date="2017-09" db="EMBL/GenBank/DDBJ databases">
        <title>Depth-based differentiation of microbial function through sediment-hosted aquifers and enrichment of novel symbionts in the deep terrestrial subsurface.</title>
        <authorList>
            <person name="Probst A.J."/>
            <person name="Ladd B."/>
            <person name="Jarett J.K."/>
            <person name="Geller-Mcgrath D.E."/>
            <person name="Sieber C.M.K."/>
            <person name="Emerson J.B."/>
            <person name="Anantharaman K."/>
            <person name="Thomas B.C."/>
            <person name="Malmstrom R."/>
            <person name="Stieglmeier M."/>
            <person name="Klingl A."/>
            <person name="Woyke T."/>
            <person name="Ryan C.M."/>
            <person name="Banfield J.F."/>
        </authorList>
    </citation>
    <scope>NUCLEOTIDE SEQUENCE [LARGE SCALE GENOMIC DNA]</scope>
</reference>
<keyword evidence="2" id="KW-0547">Nucleotide-binding</keyword>
<evidence type="ECO:0000256" key="1">
    <source>
        <dbReference type="ARBA" id="ARBA00006611"/>
    </source>
</evidence>
<protein>
    <recommendedName>
        <fullName evidence="4">Bacterial type II secretion system protein E domain-containing protein</fullName>
    </recommendedName>
</protein>
<gene>
    <name evidence="5" type="ORF">COU07_03690</name>
</gene>
<dbReference type="SUPFAM" id="SSF160246">
    <property type="entry name" value="EspE N-terminal domain-like"/>
    <property type="match status" value="1"/>
</dbReference>
<dbReference type="PROSITE" id="PS00662">
    <property type="entry name" value="T2SP_E"/>
    <property type="match status" value="1"/>
</dbReference>
<keyword evidence="3" id="KW-0067">ATP-binding</keyword>
<name>A0A2H0UT53_9BACT</name>
<dbReference type="PANTHER" id="PTHR30258">
    <property type="entry name" value="TYPE II SECRETION SYSTEM PROTEIN GSPE-RELATED"/>
    <property type="match status" value="1"/>
</dbReference>
<evidence type="ECO:0000259" key="4">
    <source>
        <dbReference type="PROSITE" id="PS00662"/>
    </source>
</evidence>
<feature type="domain" description="Bacterial type II secretion system protein E" evidence="4">
    <location>
        <begin position="363"/>
        <end position="377"/>
    </location>
</feature>
<dbReference type="EMBL" id="PFAZ01000009">
    <property type="protein sequence ID" value="PIR88965.1"/>
    <property type="molecule type" value="Genomic_DNA"/>
</dbReference>
<comment type="caution">
    <text evidence="5">The sequence shown here is derived from an EMBL/GenBank/DDBJ whole genome shotgun (WGS) entry which is preliminary data.</text>
</comment>
<dbReference type="InterPro" id="IPR027417">
    <property type="entry name" value="P-loop_NTPase"/>
</dbReference>
<dbReference type="CDD" id="cd01129">
    <property type="entry name" value="PulE-GspE-like"/>
    <property type="match status" value="1"/>
</dbReference>
<evidence type="ECO:0000256" key="3">
    <source>
        <dbReference type="ARBA" id="ARBA00022840"/>
    </source>
</evidence>
<accession>A0A2H0UT53</accession>
<dbReference type="Proteomes" id="UP000231157">
    <property type="component" value="Unassembled WGS sequence"/>
</dbReference>
<proteinExistence type="inferred from homology"/>
<dbReference type="Pfam" id="PF00437">
    <property type="entry name" value="T2SSE"/>
    <property type="match status" value="1"/>
</dbReference>
<dbReference type="GO" id="GO:0005524">
    <property type="term" value="F:ATP binding"/>
    <property type="evidence" value="ECO:0007669"/>
    <property type="project" value="UniProtKB-KW"/>
</dbReference>
<evidence type="ECO:0000256" key="2">
    <source>
        <dbReference type="ARBA" id="ARBA00022741"/>
    </source>
</evidence>
<dbReference type="PANTHER" id="PTHR30258:SF1">
    <property type="entry name" value="PROTEIN TRANSPORT PROTEIN HOFB HOMOLOG"/>
    <property type="match status" value="1"/>
</dbReference>
<dbReference type="InterPro" id="IPR037257">
    <property type="entry name" value="T2SS_E_N_sf"/>
</dbReference>